<proteinExistence type="predicted"/>
<dbReference type="GO" id="GO:0030427">
    <property type="term" value="C:site of polarized growth"/>
    <property type="evidence" value="ECO:0007669"/>
    <property type="project" value="TreeGrafter"/>
</dbReference>
<organism evidence="2 3">
    <name type="scientific">Oncorhynchus mykiss</name>
    <name type="common">Rainbow trout</name>
    <name type="synonym">Salmo gairdneri</name>
    <dbReference type="NCBI Taxonomy" id="8022"/>
    <lineage>
        <taxon>Eukaryota</taxon>
        <taxon>Metazoa</taxon>
        <taxon>Chordata</taxon>
        <taxon>Craniata</taxon>
        <taxon>Vertebrata</taxon>
        <taxon>Euteleostomi</taxon>
        <taxon>Actinopterygii</taxon>
        <taxon>Neopterygii</taxon>
        <taxon>Teleostei</taxon>
        <taxon>Protacanthopterygii</taxon>
        <taxon>Salmoniformes</taxon>
        <taxon>Salmonidae</taxon>
        <taxon>Salmoninae</taxon>
        <taxon>Oncorhynchus</taxon>
    </lineage>
</organism>
<feature type="domain" description="Cell morphogenesis protein C-terminal" evidence="1">
    <location>
        <begin position="1"/>
        <end position="88"/>
    </location>
</feature>
<dbReference type="GO" id="GO:0005938">
    <property type="term" value="C:cell cortex"/>
    <property type="evidence" value="ECO:0007669"/>
    <property type="project" value="TreeGrafter"/>
</dbReference>
<protein>
    <recommendedName>
        <fullName evidence="1">Cell morphogenesis protein C-terminal domain-containing protein</fullName>
    </recommendedName>
</protein>
<dbReference type="GO" id="GO:0031175">
    <property type="term" value="P:neuron projection development"/>
    <property type="evidence" value="ECO:0007669"/>
    <property type="project" value="TreeGrafter"/>
</dbReference>
<dbReference type="PANTHER" id="PTHR12295">
    <property type="entry name" value="FURRY-RELATED"/>
    <property type="match status" value="1"/>
</dbReference>
<dbReference type="Proteomes" id="UP000193380">
    <property type="component" value="Unassembled WGS sequence"/>
</dbReference>
<dbReference type="STRING" id="8022.A0A060Z9X7"/>
<evidence type="ECO:0000259" key="1">
    <source>
        <dbReference type="Pfam" id="PF14225"/>
    </source>
</evidence>
<gene>
    <name evidence="2" type="ORF">GSONMT00048490001</name>
</gene>
<dbReference type="GO" id="GO:0000902">
    <property type="term" value="P:cell morphogenesis"/>
    <property type="evidence" value="ECO:0007669"/>
    <property type="project" value="InterPro"/>
</dbReference>
<accession>A0A060Z9X7</accession>
<dbReference type="InterPro" id="IPR025481">
    <property type="entry name" value="Cell_Morphogen_C"/>
</dbReference>
<dbReference type="AlphaFoldDB" id="A0A060Z9X7"/>
<dbReference type="PaxDb" id="8022-A0A060Z9X7"/>
<name>A0A060Z9X7_ONCMY</name>
<dbReference type="Pfam" id="PF14225">
    <property type="entry name" value="MOR2-PAG1_C"/>
    <property type="match status" value="1"/>
</dbReference>
<sequence length="113" mass="13005">MSLYSTHSYSRDCTNWINVVCRYLHDAFAEITFNLVTYLAELLEKGLPSMQQSLLQIIYSLLSHIDLSAAPVKQFNLEIMKIISKYVQVRPGFSFYNSAQHSDALKASHREED</sequence>
<evidence type="ECO:0000313" key="2">
    <source>
        <dbReference type="EMBL" id="CDQ98095.1"/>
    </source>
</evidence>
<dbReference type="PANTHER" id="PTHR12295:SF9">
    <property type="entry name" value="PROTEIN FURRY HOMOLOG-LIKE"/>
    <property type="match status" value="1"/>
</dbReference>
<reference evidence="2" key="1">
    <citation type="journal article" date="2014" name="Nat. Commun.">
        <title>The rainbow trout genome provides novel insights into evolution after whole-genome duplication in vertebrates.</title>
        <authorList>
            <person name="Berthelot C."/>
            <person name="Brunet F."/>
            <person name="Chalopin D."/>
            <person name="Juanchich A."/>
            <person name="Bernard M."/>
            <person name="Noel B."/>
            <person name="Bento P."/>
            <person name="Da Silva C."/>
            <person name="Labadie K."/>
            <person name="Alberti A."/>
            <person name="Aury J.M."/>
            <person name="Louis A."/>
            <person name="Dehais P."/>
            <person name="Bardou P."/>
            <person name="Montfort J."/>
            <person name="Klopp C."/>
            <person name="Cabau C."/>
            <person name="Gaspin C."/>
            <person name="Thorgaard G.H."/>
            <person name="Boussaha M."/>
            <person name="Quillet E."/>
            <person name="Guyomard R."/>
            <person name="Galiana D."/>
            <person name="Bobe J."/>
            <person name="Volff J.N."/>
            <person name="Genet C."/>
            <person name="Wincker P."/>
            <person name="Jaillon O."/>
            <person name="Roest Crollius H."/>
            <person name="Guiguen Y."/>
        </authorList>
    </citation>
    <scope>NUCLEOTIDE SEQUENCE [LARGE SCALE GENOMIC DNA]</scope>
</reference>
<evidence type="ECO:0000313" key="3">
    <source>
        <dbReference type="Proteomes" id="UP000193380"/>
    </source>
</evidence>
<dbReference type="EMBL" id="FR935031">
    <property type="protein sequence ID" value="CDQ98095.1"/>
    <property type="molecule type" value="Genomic_DNA"/>
</dbReference>
<dbReference type="InterPro" id="IPR039867">
    <property type="entry name" value="Furry/Tao3/Mor2"/>
</dbReference>
<reference evidence="2" key="2">
    <citation type="submission" date="2014-03" db="EMBL/GenBank/DDBJ databases">
        <authorList>
            <person name="Genoscope - CEA"/>
        </authorList>
    </citation>
    <scope>NUCLEOTIDE SEQUENCE</scope>
</reference>